<dbReference type="EMBL" id="DXAJ01000081">
    <property type="protein sequence ID" value="HJA02778.1"/>
    <property type="molecule type" value="Genomic_DNA"/>
</dbReference>
<dbReference type="SUPFAM" id="SSF47413">
    <property type="entry name" value="lambda repressor-like DNA-binding domains"/>
    <property type="match status" value="1"/>
</dbReference>
<dbReference type="InterPro" id="IPR001387">
    <property type="entry name" value="Cro/C1-type_HTH"/>
</dbReference>
<dbReference type="PROSITE" id="PS50943">
    <property type="entry name" value="HTH_CROC1"/>
    <property type="match status" value="1"/>
</dbReference>
<proteinExistence type="predicted"/>
<keyword evidence="1" id="KW-0238">DNA-binding</keyword>
<keyword evidence="2" id="KW-0472">Membrane</keyword>
<reference evidence="4" key="2">
    <citation type="submission" date="2021-04" db="EMBL/GenBank/DDBJ databases">
        <authorList>
            <person name="Gilroy R."/>
        </authorList>
    </citation>
    <scope>NUCLEOTIDE SEQUENCE</scope>
    <source>
        <strain evidence="4">CHK156-179</strain>
    </source>
</reference>
<keyword evidence="2" id="KW-1133">Transmembrane helix</keyword>
<keyword evidence="2" id="KW-0812">Transmembrane</keyword>
<reference evidence="4" key="1">
    <citation type="journal article" date="2021" name="PeerJ">
        <title>Extensive microbial diversity within the chicken gut microbiome revealed by metagenomics and culture.</title>
        <authorList>
            <person name="Gilroy R."/>
            <person name="Ravi A."/>
            <person name="Getino M."/>
            <person name="Pursley I."/>
            <person name="Horton D.L."/>
            <person name="Alikhan N.F."/>
            <person name="Baker D."/>
            <person name="Gharbi K."/>
            <person name="Hall N."/>
            <person name="Watson M."/>
            <person name="Adriaenssens E.M."/>
            <person name="Foster-Nyarko E."/>
            <person name="Jarju S."/>
            <person name="Secka A."/>
            <person name="Antonio M."/>
            <person name="Oren A."/>
            <person name="Chaudhuri R.R."/>
            <person name="La Ragione R."/>
            <person name="Hildebrand F."/>
            <person name="Pallen M.J."/>
        </authorList>
    </citation>
    <scope>NUCLEOTIDE SEQUENCE</scope>
    <source>
        <strain evidence="4">CHK156-179</strain>
    </source>
</reference>
<gene>
    <name evidence="4" type="ORF">H9797_05300</name>
</gene>
<dbReference type="PANTHER" id="PTHR46558">
    <property type="entry name" value="TRACRIPTIONAL REGULATORY PROTEIN-RELATED-RELATED"/>
    <property type="match status" value="1"/>
</dbReference>
<feature type="transmembrane region" description="Helical" evidence="2">
    <location>
        <begin position="206"/>
        <end position="228"/>
    </location>
</feature>
<dbReference type="PANTHER" id="PTHR46558:SF11">
    <property type="entry name" value="HTH-TYPE TRANSCRIPTIONAL REGULATOR XRE"/>
    <property type="match status" value="1"/>
</dbReference>
<evidence type="ECO:0000313" key="4">
    <source>
        <dbReference type="EMBL" id="HJA02778.1"/>
    </source>
</evidence>
<evidence type="ECO:0000313" key="5">
    <source>
        <dbReference type="Proteomes" id="UP000824221"/>
    </source>
</evidence>
<evidence type="ECO:0000256" key="1">
    <source>
        <dbReference type="ARBA" id="ARBA00023125"/>
    </source>
</evidence>
<feature type="transmembrane region" description="Helical" evidence="2">
    <location>
        <begin position="126"/>
        <end position="146"/>
    </location>
</feature>
<organism evidence="4 5">
    <name type="scientific">Candidatus Gallimonas gallistercoris</name>
    <dbReference type="NCBI Taxonomy" id="2838602"/>
    <lineage>
        <taxon>Bacteria</taxon>
        <taxon>Bacillati</taxon>
        <taxon>Bacillota</taxon>
        <taxon>Clostridia</taxon>
        <taxon>Candidatus Gallimonas</taxon>
    </lineage>
</organism>
<dbReference type="Gene3D" id="1.10.260.40">
    <property type="entry name" value="lambda repressor-like DNA-binding domains"/>
    <property type="match status" value="1"/>
</dbReference>
<feature type="transmembrane region" description="Helical" evidence="2">
    <location>
        <begin position="431"/>
        <end position="456"/>
    </location>
</feature>
<dbReference type="InterPro" id="IPR010982">
    <property type="entry name" value="Lambda_DNA-bd_dom_sf"/>
</dbReference>
<dbReference type="Pfam" id="PF01381">
    <property type="entry name" value="HTH_3"/>
    <property type="match status" value="1"/>
</dbReference>
<dbReference type="SMART" id="SM00530">
    <property type="entry name" value="HTH_XRE"/>
    <property type="match status" value="1"/>
</dbReference>
<dbReference type="CDD" id="cd00093">
    <property type="entry name" value="HTH_XRE"/>
    <property type="match status" value="1"/>
</dbReference>
<feature type="domain" description="HTH cro/C1-type" evidence="3">
    <location>
        <begin position="10"/>
        <end position="64"/>
    </location>
</feature>
<sequence length="466" mass="51668">MENNRMGEFLAALRKSKGYTQQEVADTLGVSNKTVSSWETGASCPDISMLPVLAELYGVTCDELIRGKRLSSEEELSPAGRKKAMEHLLQRQKTNLFTVCWIAGGLAGIALLLTSLIGFAALESPIGFYVGLIFQAASIITAVICIRRLRFQAGEPWESEPALRFSLSLDRALFWIVFANVAVFGFDAPHCFAPAHAGLALDGETLLLLLLFVLGAAALTFLIGWPVLLRVQKKRLLAAVDRASDEQSGAFTALMRQNTLSVWKIKRIPLLIVLPFAVLLALSLIFLAIPASSEADVVLQSTYTFTLREGATLSQNSPFDREEYTLVSEEQPENETETGKYEVVYLFPSFPEEWRGYYRTQETEDGTLVTIYKYRAASEEGNIAEFYAYDYKWQGELRSIAVSETGKEGELYVEAAFGPSLFEQDDVTNTILFLSLGGAFGALSLLSFAVTIPLYLRKERKFKKTL</sequence>
<evidence type="ECO:0000256" key="2">
    <source>
        <dbReference type="SAM" id="Phobius"/>
    </source>
</evidence>
<evidence type="ECO:0000259" key="3">
    <source>
        <dbReference type="PROSITE" id="PS50943"/>
    </source>
</evidence>
<name>A0A9D2KH20_9FIRM</name>
<dbReference type="Proteomes" id="UP000824221">
    <property type="component" value="Unassembled WGS sequence"/>
</dbReference>
<dbReference type="GO" id="GO:0003677">
    <property type="term" value="F:DNA binding"/>
    <property type="evidence" value="ECO:0007669"/>
    <property type="project" value="UniProtKB-KW"/>
</dbReference>
<accession>A0A9D2KH20</accession>
<feature type="transmembrane region" description="Helical" evidence="2">
    <location>
        <begin position="268"/>
        <end position="289"/>
    </location>
</feature>
<feature type="transmembrane region" description="Helical" evidence="2">
    <location>
        <begin position="96"/>
        <end position="120"/>
    </location>
</feature>
<feature type="transmembrane region" description="Helical" evidence="2">
    <location>
        <begin position="167"/>
        <end position="186"/>
    </location>
</feature>
<dbReference type="AlphaFoldDB" id="A0A9D2KH20"/>
<comment type="caution">
    <text evidence="4">The sequence shown here is derived from an EMBL/GenBank/DDBJ whole genome shotgun (WGS) entry which is preliminary data.</text>
</comment>
<protein>
    <submittedName>
        <fullName evidence="4">Helix-turn-helix domain-containing protein</fullName>
    </submittedName>
</protein>